<protein>
    <recommendedName>
        <fullName evidence="9">YitT family protein</fullName>
    </recommendedName>
</protein>
<feature type="transmembrane region" description="Helical" evidence="6">
    <location>
        <begin position="166"/>
        <end position="188"/>
    </location>
</feature>
<evidence type="ECO:0008006" key="9">
    <source>
        <dbReference type="Google" id="ProtNLM"/>
    </source>
</evidence>
<dbReference type="PANTHER" id="PTHR33545">
    <property type="entry name" value="UPF0750 MEMBRANE PROTEIN YITT-RELATED"/>
    <property type="match status" value="1"/>
</dbReference>
<dbReference type="Pfam" id="PF02588">
    <property type="entry name" value="YitT_membrane"/>
    <property type="match status" value="1"/>
</dbReference>
<evidence type="ECO:0000256" key="4">
    <source>
        <dbReference type="ARBA" id="ARBA00022989"/>
    </source>
</evidence>
<evidence type="ECO:0000256" key="2">
    <source>
        <dbReference type="ARBA" id="ARBA00022475"/>
    </source>
</evidence>
<keyword evidence="4 6" id="KW-1133">Transmembrane helix</keyword>
<keyword evidence="5 6" id="KW-0472">Membrane</keyword>
<feature type="transmembrane region" description="Helical" evidence="6">
    <location>
        <begin position="97"/>
        <end position="119"/>
    </location>
</feature>
<dbReference type="GO" id="GO:0005886">
    <property type="term" value="C:plasma membrane"/>
    <property type="evidence" value="ECO:0007669"/>
    <property type="project" value="UniProtKB-SubCell"/>
</dbReference>
<dbReference type="InterPro" id="IPR051461">
    <property type="entry name" value="UPF0750_membrane"/>
</dbReference>
<evidence type="ECO:0000256" key="1">
    <source>
        <dbReference type="ARBA" id="ARBA00004651"/>
    </source>
</evidence>
<evidence type="ECO:0000256" key="3">
    <source>
        <dbReference type="ARBA" id="ARBA00022692"/>
    </source>
</evidence>
<comment type="caution">
    <text evidence="7">The sequence shown here is derived from an EMBL/GenBank/DDBJ whole genome shotgun (WGS) entry which is preliminary data.</text>
</comment>
<feature type="transmembrane region" description="Helical" evidence="6">
    <location>
        <begin position="139"/>
        <end position="160"/>
    </location>
</feature>
<evidence type="ECO:0000313" key="8">
    <source>
        <dbReference type="Proteomes" id="UP000218887"/>
    </source>
</evidence>
<dbReference type="PANTHER" id="PTHR33545:SF5">
    <property type="entry name" value="UPF0750 MEMBRANE PROTEIN YITT"/>
    <property type="match status" value="1"/>
</dbReference>
<proteinExistence type="predicted"/>
<dbReference type="Proteomes" id="UP000218887">
    <property type="component" value="Unassembled WGS sequence"/>
</dbReference>
<evidence type="ECO:0000313" key="7">
    <source>
        <dbReference type="EMBL" id="PAV28645.1"/>
    </source>
</evidence>
<name>A0A2A2IBX4_9BACI</name>
<accession>A0A2A2IBX4</accession>
<dbReference type="RefSeq" id="WP_095656413.1">
    <property type="nucleotide sequence ID" value="NZ_NPOA01000011.1"/>
</dbReference>
<dbReference type="AlphaFoldDB" id="A0A2A2IBX4"/>
<organism evidence="7 8">
    <name type="scientific">Virgibacillus profundi</name>
    <dbReference type="NCBI Taxonomy" id="2024555"/>
    <lineage>
        <taxon>Bacteria</taxon>
        <taxon>Bacillati</taxon>
        <taxon>Bacillota</taxon>
        <taxon>Bacilli</taxon>
        <taxon>Bacillales</taxon>
        <taxon>Bacillaceae</taxon>
        <taxon>Virgibacillus</taxon>
    </lineage>
</organism>
<feature type="transmembrane region" description="Helical" evidence="6">
    <location>
        <begin position="44"/>
        <end position="63"/>
    </location>
</feature>
<keyword evidence="8" id="KW-1185">Reference proteome</keyword>
<keyword evidence="2" id="KW-1003">Cell membrane</keyword>
<feature type="transmembrane region" description="Helical" evidence="6">
    <location>
        <begin position="5"/>
        <end position="24"/>
    </location>
</feature>
<reference evidence="7 8" key="1">
    <citation type="submission" date="2017-08" db="EMBL/GenBank/DDBJ databases">
        <title>Virgibacillus indicus sp. nov. and Virgibacillus profoundi sp. nov, two moderately halophilic bacteria isolated from marine sediment by using the Microfluidic Streak Plate.</title>
        <authorList>
            <person name="Xu B."/>
            <person name="Hu B."/>
            <person name="Wang J."/>
            <person name="Zhu Y."/>
            <person name="Huang L."/>
            <person name="Du W."/>
            <person name="Huang Y."/>
        </authorList>
    </citation>
    <scope>NUCLEOTIDE SEQUENCE [LARGE SCALE GENOMIC DNA]</scope>
    <source>
        <strain evidence="7 8">IO3-P3-H5</strain>
    </source>
</reference>
<sequence length="194" mass="21209">MIKKICSILGGSVFIAIGINYFVIPNHLLDGGIIGLGLIGKYAFGFKPGLTIILLSIPLYMIAFYYNRTYFYNGIHGLLVSSFLIDLFQPISYWYPAPIFVSSLIGGIFIGTGVGMMLLSETSTGGTDLIALLLSRLTAVNAGIYIFMIDCMILLLGWSFIPEATFIYSCIMVGIIGLTTSTIIKLYGKKQLKE</sequence>
<dbReference type="InterPro" id="IPR003740">
    <property type="entry name" value="YitT"/>
</dbReference>
<comment type="subcellular location">
    <subcellularLocation>
        <location evidence="1">Cell membrane</location>
        <topology evidence="1">Multi-pass membrane protein</topology>
    </subcellularLocation>
</comment>
<feature type="transmembrane region" description="Helical" evidence="6">
    <location>
        <begin position="70"/>
        <end position="91"/>
    </location>
</feature>
<gene>
    <name evidence="7" type="ORF">CIL05_15235</name>
</gene>
<dbReference type="OrthoDB" id="2602718at2"/>
<evidence type="ECO:0000256" key="6">
    <source>
        <dbReference type="SAM" id="Phobius"/>
    </source>
</evidence>
<evidence type="ECO:0000256" key="5">
    <source>
        <dbReference type="ARBA" id="ARBA00023136"/>
    </source>
</evidence>
<dbReference type="EMBL" id="NPOA01000011">
    <property type="protein sequence ID" value="PAV28645.1"/>
    <property type="molecule type" value="Genomic_DNA"/>
</dbReference>
<keyword evidence="3 6" id="KW-0812">Transmembrane</keyword>